<dbReference type="EMBL" id="CP036425">
    <property type="protein sequence ID" value="QDU32782.1"/>
    <property type="molecule type" value="Genomic_DNA"/>
</dbReference>
<organism evidence="1 2">
    <name type="scientific">Poriferisphaera corsica</name>
    <dbReference type="NCBI Taxonomy" id="2528020"/>
    <lineage>
        <taxon>Bacteria</taxon>
        <taxon>Pseudomonadati</taxon>
        <taxon>Planctomycetota</taxon>
        <taxon>Phycisphaerae</taxon>
        <taxon>Phycisphaerales</taxon>
        <taxon>Phycisphaeraceae</taxon>
        <taxon>Poriferisphaera</taxon>
    </lineage>
</organism>
<reference evidence="1 2" key="1">
    <citation type="submission" date="2019-02" db="EMBL/GenBank/DDBJ databases">
        <title>Deep-cultivation of Planctomycetes and their phenomic and genomic characterization uncovers novel biology.</title>
        <authorList>
            <person name="Wiegand S."/>
            <person name="Jogler M."/>
            <person name="Boedeker C."/>
            <person name="Pinto D."/>
            <person name="Vollmers J."/>
            <person name="Rivas-Marin E."/>
            <person name="Kohn T."/>
            <person name="Peeters S.H."/>
            <person name="Heuer A."/>
            <person name="Rast P."/>
            <person name="Oberbeckmann S."/>
            <person name="Bunk B."/>
            <person name="Jeske O."/>
            <person name="Meyerdierks A."/>
            <person name="Storesund J.E."/>
            <person name="Kallscheuer N."/>
            <person name="Luecker S."/>
            <person name="Lage O.M."/>
            <person name="Pohl T."/>
            <person name="Merkel B.J."/>
            <person name="Hornburger P."/>
            <person name="Mueller R.-W."/>
            <person name="Bruemmer F."/>
            <person name="Labrenz M."/>
            <person name="Spormann A.M."/>
            <person name="Op den Camp H."/>
            <person name="Overmann J."/>
            <person name="Amann R."/>
            <person name="Jetten M.S.M."/>
            <person name="Mascher T."/>
            <person name="Medema M.H."/>
            <person name="Devos D.P."/>
            <person name="Kaster A.-K."/>
            <person name="Ovreas L."/>
            <person name="Rohde M."/>
            <person name="Galperin M.Y."/>
            <person name="Jogler C."/>
        </authorList>
    </citation>
    <scope>NUCLEOTIDE SEQUENCE [LARGE SCALE GENOMIC DNA]</scope>
    <source>
        <strain evidence="1 2">KS4</strain>
    </source>
</reference>
<evidence type="ECO:0000313" key="2">
    <source>
        <dbReference type="Proteomes" id="UP000317369"/>
    </source>
</evidence>
<dbReference type="AlphaFoldDB" id="A0A517YRD4"/>
<proteinExistence type="predicted"/>
<gene>
    <name evidence="1" type="ORF">KS4_08160</name>
</gene>
<accession>A0A517YRD4</accession>
<protein>
    <submittedName>
        <fullName evidence="1">Uncharacterized protein</fullName>
    </submittedName>
</protein>
<dbReference type="Proteomes" id="UP000317369">
    <property type="component" value="Chromosome"/>
</dbReference>
<evidence type="ECO:0000313" key="1">
    <source>
        <dbReference type="EMBL" id="QDU32782.1"/>
    </source>
</evidence>
<sequence length="512" mass="56557">MKIVIEPQMCEWEGMVESAVGARDGEEGEKLGGDEQGGDDDGLVACINANADRLGTGRVSCDDRLVVTGHQAWFWHPGILAKDIAGAVWAEKTGRKLVHLVVDHDVNAALRLQVPVEKDGRLYVQTVRLGKEMVGVSTGWQGVVDVDEVLEKVGELDEPLRGVMRGAWERVQAADCRTLAEQVGVAQVAMMEPYVGGAGEMGLLFTSDFAEMKGFDGLVEMMVGDAARCVRIYNEEVRRRPEAGVGELVVTREFVELPLWGIKGEKGAGAGRRMRVFADVGDSREVVLVDEWGEVLGDDVVMMPKALMMTWALRSGELGRCDLFIHGTGGGIYDGIMESWWLRWCGKRLAPMAVVTADLYLDFDVPNSGLDELEAAVWWAHHVVHNVERVDGAVNDGDGVLVEEKRELLGHMDDDRDRRRRRAAFKRIHTINDELVKRHGEVIEAAETRLAAAKAGVKNRAIAGRRDWCFGLYDRCELKRLREMIAGACHAEKEGDLRGDCEKVVGSRDESL</sequence>
<dbReference type="RefSeq" id="WP_145074895.1">
    <property type="nucleotide sequence ID" value="NZ_CP036425.1"/>
</dbReference>
<dbReference type="KEGG" id="pcor:KS4_08160"/>
<dbReference type="OrthoDB" id="255440at2"/>
<keyword evidence="2" id="KW-1185">Reference proteome</keyword>
<name>A0A517YRD4_9BACT</name>